<dbReference type="Pfam" id="PF03600">
    <property type="entry name" value="CitMHS"/>
    <property type="match status" value="2"/>
</dbReference>
<dbReference type="GO" id="GO:0005886">
    <property type="term" value="C:plasma membrane"/>
    <property type="evidence" value="ECO:0007669"/>
    <property type="project" value="TreeGrafter"/>
</dbReference>
<dbReference type="InterPro" id="IPR045865">
    <property type="entry name" value="ACT-like_dom_sf"/>
</dbReference>
<dbReference type="CDD" id="cd04873">
    <property type="entry name" value="ACT_UUR-ACR-like"/>
    <property type="match status" value="1"/>
</dbReference>
<accession>A0A7S4EJ57</accession>
<dbReference type="InterPro" id="IPR051679">
    <property type="entry name" value="DASS-Related_Transporters"/>
</dbReference>
<comment type="similarity">
    <text evidence="7">Belongs to the divalent anion:Na+ symporter (DASS) superfamily. Na+/sulfate symporter (TC 2.A.47.4) family.</text>
</comment>
<dbReference type="EMBL" id="HBIX01012081">
    <property type="protein sequence ID" value="CAE0716302.1"/>
    <property type="molecule type" value="Transcribed_RNA"/>
</dbReference>
<comment type="subcellular location">
    <subcellularLocation>
        <location evidence="1">Membrane</location>
        <topology evidence="1">Multi-pass membrane protein</topology>
    </subcellularLocation>
</comment>
<dbReference type="GO" id="GO:0015116">
    <property type="term" value="F:sulfate transmembrane transporter activity"/>
    <property type="evidence" value="ECO:0007669"/>
    <property type="project" value="UniProtKB-ARBA"/>
</dbReference>
<evidence type="ECO:0000256" key="9">
    <source>
        <dbReference type="SAM" id="Phobius"/>
    </source>
</evidence>
<dbReference type="Gene3D" id="3.30.70.1450">
    <property type="entry name" value="Regulator of K+ conductance, C-terminal domain"/>
    <property type="match status" value="4"/>
</dbReference>
<feature type="region of interest" description="Disordered" evidence="8">
    <location>
        <begin position="672"/>
        <end position="701"/>
    </location>
</feature>
<feature type="domain" description="RCK C-terminal" evidence="10">
    <location>
        <begin position="958"/>
        <end position="1042"/>
    </location>
</feature>
<organism evidence="11">
    <name type="scientific">Pseudo-nitzschia australis</name>
    <dbReference type="NCBI Taxonomy" id="44445"/>
    <lineage>
        <taxon>Eukaryota</taxon>
        <taxon>Sar</taxon>
        <taxon>Stramenopiles</taxon>
        <taxon>Ochrophyta</taxon>
        <taxon>Bacillariophyta</taxon>
        <taxon>Bacillariophyceae</taxon>
        <taxon>Bacillariophycidae</taxon>
        <taxon>Bacillariales</taxon>
        <taxon>Bacillariaceae</taxon>
        <taxon>Pseudo-nitzschia</taxon>
    </lineage>
</organism>
<feature type="transmembrane region" description="Helical" evidence="9">
    <location>
        <begin position="1109"/>
        <end position="1139"/>
    </location>
</feature>
<evidence type="ECO:0000313" key="11">
    <source>
        <dbReference type="EMBL" id="CAE0716302.1"/>
    </source>
</evidence>
<dbReference type="InterPro" id="IPR006037">
    <property type="entry name" value="RCK_C"/>
</dbReference>
<evidence type="ECO:0000256" key="3">
    <source>
        <dbReference type="ARBA" id="ARBA00022692"/>
    </source>
</evidence>
<keyword evidence="4" id="KW-0677">Repeat</keyword>
<feature type="transmembrane region" description="Helical" evidence="9">
    <location>
        <begin position="1151"/>
        <end position="1177"/>
    </location>
</feature>
<dbReference type="SUPFAM" id="SSF116726">
    <property type="entry name" value="TrkA C-terminal domain-like"/>
    <property type="match status" value="3"/>
</dbReference>
<protein>
    <recommendedName>
        <fullName evidence="10">RCK C-terminal domain-containing protein</fullName>
    </recommendedName>
</protein>
<proteinExistence type="inferred from homology"/>
<evidence type="ECO:0000256" key="1">
    <source>
        <dbReference type="ARBA" id="ARBA00004141"/>
    </source>
</evidence>
<dbReference type="SUPFAM" id="SSF55021">
    <property type="entry name" value="ACT-like"/>
    <property type="match status" value="1"/>
</dbReference>
<evidence type="ECO:0000256" key="6">
    <source>
        <dbReference type="ARBA" id="ARBA00023136"/>
    </source>
</evidence>
<evidence type="ECO:0000256" key="4">
    <source>
        <dbReference type="ARBA" id="ARBA00022737"/>
    </source>
</evidence>
<feature type="transmembrane region" description="Helical" evidence="9">
    <location>
        <begin position="242"/>
        <end position="262"/>
    </location>
</feature>
<evidence type="ECO:0000259" key="10">
    <source>
        <dbReference type="PROSITE" id="PS51202"/>
    </source>
</evidence>
<feature type="transmembrane region" description="Helical" evidence="9">
    <location>
        <begin position="1064"/>
        <end position="1097"/>
    </location>
</feature>
<dbReference type="PROSITE" id="PS51202">
    <property type="entry name" value="RCK_C"/>
    <property type="match status" value="1"/>
</dbReference>
<feature type="transmembrane region" description="Helical" evidence="9">
    <location>
        <begin position="1229"/>
        <end position="1249"/>
    </location>
</feature>
<dbReference type="Pfam" id="PF02080">
    <property type="entry name" value="TrkA_C"/>
    <property type="match status" value="1"/>
</dbReference>
<dbReference type="InterPro" id="IPR004680">
    <property type="entry name" value="Cit_transptr-like_dom"/>
</dbReference>
<dbReference type="PANTHER" id="PTHR43652:SF2">
    <property type="entry name" value="BASIC AMINO ACID ANTIPORTER YFCC-RELATED"/>
    <property type="match status" value="1"/>
</dbReference>
<gene>
    <name evidence="11" type="ORF">PAUS00366_LOCUS9054</name>
</gene>
<sequence>MNDIITVAFSAENSNDTCPCAASHFDSSLVTAIAAAATDRLLQQADDTQTDGTSSSGDDDTQEQGGNSLFQIIYTCGVLFLMFGALISDRIGADSVMMASLTLFMAASIITIPEGLEGFANEGLLTVLVLFVVAEGISKTGALDWYMSKLLGRPNTVASAQSRLMIPIAIISAFLNNTPVVAVMIPIVQKWSKSIGQSAQQLLVPLSFASILGGTCTLIGTSTNLVVAGLLEKQYPDIKMGLFDLSIYGVPIAMIGIVYVLLGSPCLLPGGTGASCRGGTGTSAIDITGGSGGNDGEQDLLLGAKLMPWSPAAGRSVKRSGLRDTGGIYLVSVHRAATGNVHRAVGQDFVLNVGDVLYFTGLVEEFGDFCEEHGMEVLTNEIEEQEDATLNEGLTKPSQNMLTDTGKSINHPFYAQSVTERQSNAQLVTVLEGAEEEFTDVERGADTMPVMEVGFTKESLLQADEAERSRIITRMIDMVRGVAREEPTQAEDKYLHKDIRERGRKHAQHGAHKVVVTSENGFVVVGVDARDRPGLLLDVSKGLLRLNLTLRHSEASVVGARSISIWRCEVIEAALPDLEEIWTVMNGLLESFDQGNSQAMKRGGLRVIRAVVTATSNLNGKNMNNVDFRDRYKAAVVAIQKGGRNVPVTGVVFGSGDVLVLKANDDSPLLIEPPPDFYKRGANDGAKGETGSRGGSSGNSFIKRIKKRVSNATLNTLNSRNSEAELKESKQNNAYDALDLEAAKMNNDVDASFDNADDFYIGEMGQMDDDDDFGNDDYSNSNSNENNDGVKMVIDNIQASMKAIIAEEEIWKDLQVMFVDKDKQRSDDGAREFLTAMEITPKSKLADRTVAETGLDKLPGVFLVSIDRPTGEIQTKTRAMTTDTMRVFRTFASDTHSLEQSDVVSHVSSLPTIDPIYRTIPPDVPLKVGDVLWFAGGAQSVGDLRKIPGLISYEKEEVEKIDEKVHDRRLVEAVIARRGPLVGKTVKQVRFRTRYGAAVIAVHRDGARIHEHPGRIRLQAGDVLLLEAGPTFIKGSYDNDKSFTLLAEVEDSAPPRLELLIPALLLTVAMLAVYTAGVASLLVCALIASMCMIALGILSEQEARDAVNWEVFVTIAAAFGIGTALVNSGVAGGVASFLVTVGTSIGTGPSGLFAAVYLATFLISNIVTNNAAAALIFPIAMDAAEQTGIDVILMSYCVMLGASASFMSPFGYTTNLMIYGPGGYKYNDFLVIGTPMQVVLWFLSVALLATTTTSNFYISWLISLGVLLLVMAATSCNVGAFFKTGTSKSSMQ</sequence>
<keyword evidence="3 9" id="KW-0812">Transmembrane</keyword>
<keyword evidence="5 9" id="KW-1133">Transmembrane helix</keyword>
<evidence type="ECO:0000256" key="7">
    <source>
        <dbReference type="ARBA" id="ARBA00061614"/>
    </source>
</evidence>
<reference evidence="11" key="1">
    <citation type="submission" date="2021-01" db="EMBL/GenBank/DDBJ databases">
        <authorList>
            <person name="Corre E."/>
            <person name="Pelletier E."/>
            <person name="Niang G."/>
            <person name="Scheremetjew M."/>
            <person name="Finn R."/>
            <person name="Kale V."/>
            <person name="Holt S."/>
            <person name="Cochrane G."/>
            <person name="Meng A."/>
            <person name="Brown T."/>
            <person name="Cohen L."/>
        </authorList>
    </citation>
    <scope>NUCLEOTIDE SEQUENCE</scope>
    <source>
        <strain evidence="11">10249 10 AB</strain>
    </source>
</reference>
<feature type="transmembrane region" description="Helical" evidence="9">
    <location>
        <begin position="69"/>
        <end position="88"/>
    </location>
</feature>
<feature type="region of interest" description="Disordered" evidence="8">
    <location>
        <begin position="764"/>
        <end position="787"/>
    </location>
</feature>
<feature type="transmembrane region" description="Helical" evidence="9">
    <location>
        <begin position="164"/>
        <end position="188"/>
    </location>
</feature>
<feature type="transmembrane region" description="Helical" evidence="9">
    <location>
        <begin position="1189"/>
        <end position="1209"/>
    </location>
</feature>
<feature type="transmembrane region" description="Helical" evidence="9">
    <location>
        <begin position="124"/>
        <end position="143"/>
    </location>
</feature>
<dbReference type="GO" id="GO:0008324">
    <property type="term" value="F:monoatomic cation transmembrane transporter activity"/>
    <property type="evidence" value="ECO:0007669"/>
    <property type="project" value="InterPro"/>
</dbReference>
<feature type="compositionally biased region" description="Low complexity" evidence="8">
    <location>
        <begin position="776"/>
        <end position="787"/>
    </location>
</feature>
<dbReference type="InterPro" id="IPR036721">
    <property type="entry name" value="RCK_C_sf"/>
</dbReference>
<feature type="transmembrane region" description="Helical" evidence="9">
    <location>
        <begin position="95"/>
        <end position="112"/>
    </location>
</feature>
<evidence type="ECO:0000256" key="2">
    <source>
        <dbReference type="ARBA" id="ARBA00022448"/>
    </source>
</evidence>
<feature type="compositionally biased region" description="Acidic residues" evidence="8">
    <location>
        <begin position="766"/>
        <end position="775"/>
    </location>
</feature>
<name>A0A7S4EJ57_9STRA</name>
<feature type="transmembrane region" description="Helical" evidence="9">
    <location>
        <begin position="1256"/>
        <end position="1282"/>
    </location>
</feature>
<keyword evidence="2" id="KW-0813">Transport</keyword>
<dbReference type="PANTHER" id="PTHR43652">
    <property type="entry name" value="BASIC AMINO ACID ANTIPORTER YFCC-RELATED"/>
    <property type="match status" value="1"/>
</dbReference>
<dbReference type="FunFam" id="3.30.70.1450:FF:000009">
    <property type="entry name" value="SLC13 family permease"/>
    <property type="match status" value="1"/>
</dbReference>
<dbReference type="GO" id="GO:0006813">
    <property type="term" value="P:potassium ion transport"/>
    <property type="evidence" value="ECO:0007669"/>
    <property type="project" value="InterPro"/>
</dbReference>
<feature type="transmembrane region" description="Helical" evidence="9">
    <location>
        <begin position="208"/>
        <end position="230"/>
    </location>
</feature>
<evidence type="ECO:0000256" key="5">
    <source>
        <dbReference type="ARBA" id="ARBA00022989"/>
    </source>
</evidence>
<evidence type="ECO:0000256" key="8">
    <source>
        <dbReference type="SAM" id="MobiDB-lite"/>
    </source>
</evidence>
<keyword evidence="6 9" id="KW-0472">Membrane</keyword>